<dbReference type="RefSeq" id="WP_057904334.1">
    <property type="nucleotide sequence ID" value="NZ_AZDA01000046.1"/>
</dbReference>
<dbReference type="Pfam" id="PF01842">
    <property type="entry name" value="ACT"/>
    <property type="match status" value="1"/>
</dbReference>
<gene>
    <name evidence="12" type="ORF">FC07_GL002677</name>
</gene>
<dbReference type="InterPro" id="IPR002912">
    <property type="entry name" value="ACT_dom"/>
</dbReference>
<keyword evidence="4" id="KW-0028">Amino-acid biosynthesis</keyword>
<dbReference type="GO" id="GO:0009094">
    <property type="term" value="P:L-phenylalanine biosynthetic process"/>
    <property type="evidence" value="ECO:0007669"/>
    <property type="project" value="UniProtKB-UniPathway"/>
</dbReference>
<evidence type="ECO:0000256" key="5">
    <source>
        <dbReference type="ARBA" id="ARBA00023141"/>
    </source>
</evidence>
<dbReference type="InterPro" id="IPR045865">
    <property type="entry name" value="ACT-like_dom_sf"/>
</dbReference>
<dbReference type="UniPathway" id="UPA00121">
    <property type="reaction ID" value="UER00345"/>
</dbReference>
<evidence type="ECO:0000259" key="10">
    <source>
        <dbReference type="PROSITE" id="PS51171"/>
    </source>
</evidence>
<dbReference type="Pfam" id="PF00800">
    <property type="entry name" value="PDT"/>
    <property type="match status" value="1"/>
</dbReference>
<evidence type="ECO:0000259" key="11">
    <source>
        <dbReference type="PROSITE" id="PS51671"/>
    </source>
</evidence>
<dbReference type="PROSITE" id="PS51171">
    <property type="entry name" value="PREPHENATE_DEHYDR_3"/>
    <property type="match status" value="1"/>
</dbReference>
<comment type="catalytic activity">
    <reaction evidence="8">
        <text>prephenate + H(+) = 3-phenylpyruvate + CO2 + H2O</text>
        <dbReference type="Rhea" id="RHEA:21648"/>
        <dbReference type="ChEBI" id="CHEBI:15377"/>
        <dbReference type="ChEBI" id="CHEBI:15378"/>
        <dbReference type="ChEBI" id="CHEBI:16526"/>
        <dbReference type="ChEBI" id="CHEBI:18005"/>
        <dbReference type="ChEBI" id="CHEBI:29934"/>
        <dbReference type="EC" id="4.2.1.51"/>
    </reaction>
</comment>
<dbReference type="EC" id="4.2.1.51" evidence="2"/>
<comment type="caution">
    <text evidence="12">The sequence shown here is derived from an EMBL/GenBank/DDBJ whole genome shotgun (WGS) entry which is preliminary data.</text>
</comment>
<dbReference type="STRING" id="1423726.FC07_GL002677"/>
<keyword evidence="13" id="KW-1185">Reference proteome</keyword>
<accession>A0A0R1H593</accession>
<dbReference type="OrthoDB" id="9802281at2"/>
<evidence type="ECO:0000256" key="3">
    <source>
        <dbReference type="ARBA" id="ARBA00021872"/>
    </source>
</evidence>
<dbReference type="InterPro" id="IPR008242">
    <property type="entry name" value="Chor_mutase/pphenate_deHydtase"/>
</dbReference>
<evidence type="ECO:0000256" key="7">
    <source>
        <dbReference type="ARBA" id="ARBA00023239"/>
    </source>
</evidence>
<dbReference type="PANTHER" id="PTHR21022:SF19">
    <property type="entry name" value="PREPHENATE DEHYDRATASE-RELATED"/>
    <property type="match status" value="1"/>
</dbReference>
<comment type="pathway">
    <text evidence="1">Amino-acid biosynthesis; L-phenylalanine biosynthesis; phenylpyruvate from prephenate: step 1/1.</text>
</comment>
<dbReference type="PROSITE" id="PS51671">
    <property type="entry name" value="ACT"/>
    <property type="match status" value="1"/>
</dbReference>
<dbReference type="GO" id="GO:0005737">
    <property type="term" value="C:cytoplasm"/>
    <property type="evidence" value="ECO:0007669"/>
    <property type="project" value="TreeGrafter"/>
</dbReference>
<keyword evidence="7" id="KW-0456">Lyase</keyword>
<dbReference type="Gene3D" id="3.30.70.260">
    <property type="match status" value="1"/>
</dbReference>
<evidence type="ECO:0000256" key="1">
    <source>
        <dbReference type="ARBA" id="ARBA00004741"/>
    </source>
</evidence>
<dbReference type="EMBL" id="AZDA01000046">
    <property type="protein sequence ID" value="KRK38961.1"/>
    <property type="molecule type" value="Genomic_DNA"/>
</dbReference>
<dbReference type="SUPFAM" id="SSF53850">
    <property type="entry name" value="Periplasmic binding protein-like II"/>
    <property type="match status" value="1"/>
</dbReference>
<evidence type="ECO:0000256" key="6">
    <source>
        <dbReference type="ARBA" id="ARBA00023222"/>
    </source>
</evidence>
<dbReference type="PANTHER" id="PTHR21022">
    <property type="entry name" value="PREPHENATE DEHYDRATASE P PROTEIN"/>
    <property type="match status" value="1"/>
</dbReference>
<evidence type="ECO:0000256" key="2">
    <source>
        <dbReference type="ARBA" id="ARBA00013147"/>
    </source>
</evidence>
<sequence>MTRLAVLGPAGTFSDVAAQQYQQTHSEIDQLVYYDNIGKVGQSVDCKGQLAILPLENTLDGYVERTLTLLKAGQLHVVGTATVPVHFALVANCQRLDQVKRVYVQFKTKGQCLNILHQMPQAELSITESNMLSFNKLKTAEFGDAAIIPQFHLSDLPQTADFLIREQVADSLENETRFIVVQAVAARVPIVKFDATETFRFLCYITPNTDRSGLLYDILGYFARANLNLIALMSGPTKRKMGTYSFYIEVGGLGQHIPELQKTLDTLRKNNYQVLDLGLFAAKF</sequence>
<evidence type="ECO:0000313" key="12">
    <source>
        <dbReference type="EMBL" id="KRK38961.1"/>
    </source>
</evidence>
<evidence type="ECO:0000313" key="13">
    <source>
        <dbReference type="Proteomes" id="UP000051461"/>
    </source>
</evidence>
<dbReference type="Gene3D" id="3.40.190.10">
    <property type="entry name" value="Periplasmic binding protein-like II"/>
    <property type="match status" value="2"/>
</dbReference>
<keyword evidence="5" id="KW-0057">Aromatic amino acid biosynthesis</keyword>
<protein>
    <recommendedName>
        <fullName evidence="3">Prephenate dehydratase</fullName>
        <ecNumber evidence="2">4.2.1.51</ecNumber>
    </recommendedName>
</protein>
<organism evidence="12 13">
    <name type="scientific">Loigolactobacillus bifermentans DSM 20003</name>
    <dbReference type="NCBI Taxonomy" id="1423726"/>
    <lineage>
        <taxon>Bacteria</taxon>
        <taxon>Bacillati</taxon>
        <taxon>Bacillota</taxon>
        <taxon>Bacilli</taxon>
        <taxon>Lactobacillales</taxon>
        <taxon>Lactobacillaceae</taxon>
        <taxon>Loigolactobacillus</taxon>
    </lineage>
</organism>
<feature type="domain" description="ACT" evidence="11">
    <location>
        <begin position="203"/>
        <end position="282"/>
    </location>
</feature>
<proteinExistence type="predicted"/>
<evidence type="ECO:0000256" key="8">
    <source>
        <dbReference type="ARBA" id="ARBA00047848"/>
    </source>
</evidence>
<keyword evidence="6" id="KW-0584">Phenylalanine biosynthesis</keyword>
<feature type="domain" description="Prephenate dehydratase" evidence="10">
    <location>
        <begin position="3"/>
        <end position="183"/>
    </location>
</feature>
<dbReference type="GO" id="GO:0004664">
    <property type="term" value="F:prephenate dehydratase activity"/>
    <property type="evidence" value="ECO:0007669"/>
    <property type="project" value="UniProtKB-EC"/>
</dbReference>
<dbReference type="SUPFAM" id="SSF55021">
    <property type="entry name" value="ACT-like"/>
    <property type="match status" value="1"/>
</dbReference>
<dbReference type="PIRSF" id="PIRSF001500">
    <property type="entry name" value="Chor_mut_pdt_Ppr"/>
    <property type="match status" value="1"/>
</dbReference>
<dbReference type="InterPro" id="IPR001086">
    <property type="entry name" value="Preph_deHydtase"/>
</dbReference>
<evidence type="ECO:0000256" key="4">
    <source>
        <dbReference type="ARBA" id="ARBA00022605"/>
    </source>
</evidence>
<name>A0A0R1H593_9LACO</name>
<dbReference type="Proteomes" id="UP000051461">
    <property type="component" value="Unassembled WGS sequence"/>
</dbReference>
<evidence type="ECO:0000256" key="9">
    <source>
        <dbReference type="PIRSR" id="PIRSR001500-2"/>
    </source>
</evidence>
<dbReference type="PATRIC" id="fig|1423726.3.peg.2786"/>
<dbReference type="AlphaFoldDB" id="A0A0R1H593"/>
<feature type="site" description="Essential for prephenate dehydratase activity" evidence="9">
    <location>
        <position position="176"/>
    </location>
</feature>
<reference evidence="12 13" key="1">
    <citation type="journal article" date="2015" name="Genome Announc.">
        <title>Expanding the biotechnology potential of lactobacilli through comparative genomics of 213 strains and associated genera.</title>
        <authorList>
            <person name="Sun Z."/>
            <person name="Harris H.M."/>
            <person name="McCann A."/>
            <person name="Guo C."/>
            <person name="Argimon S."/>
            <person name="Zhang W."/>
            <person name="Yang X."/>
            <person name="Jeffery I.B."/>
            <person name="Cooney J.C."/>
            <person name="Kagawa T.F."/>
            <person name="Liu W."/>
            <person name="Song Y."/>
            <person name="Salvetti E."/>
            <person name="Wrobel A."/>
            <person name="Rasinkangas P."/>
            <person name="Parkhill J."/>
            <person name="Rea M.C."/>
            <person name="O'Sullivan O."/>
            <person name="Ritari J."/>
            <person name="Douillard F.P."/>
            <person name="Paul Ross R."/>
            <person name="Yang R."/>
            <person name="Briner A.E."/>
            <person name="Felis G.E."/>
            <person name="de Vos W.M."/>
            <person name="Barrangou R."/>
            <person name="Klaenhammer T.R."/>
            <person name="Caufield P.W."/>
            <person name="Cui Y."/>
            <person name="Zhang H."/>
            <person name="O'Toole P.W."/>
        </authorList>
    </citation>
    <scope>NUCLEOTIDE SEQUENCE [LARGE SCALE GENOMIC DNA]</scope>
    <source>
        <strain evidence="12 13">DSM 20003</strain>
    </source>
</reference>